<dbReference type="AlphaFoldDB" id="A0A6H0XXU9"/>
<evidence type="ECO:0000313" key="2">
    <source>
        <dbReference type="EMBL" id="QIW99490.1"/>
    </source>
</evidence>
<accession>A0A6H0XXU9</accession>
<gene>
    <name evidence="2" type="ORF">AMS68_005008</name>
</gene>
<sequence>MAVADMRKVLSETAALLDAVIYGDERAQPLIRAGPHRYLFVTDPPDLRLWRPGDDINIVCLSDNRAQTFWAFVAEKKDDELFAAQTLRWTHKPRVADEFDGLSFKTLPEGGNLHLQYAPLPTHFDIALVEAYNLPDYPEDSSASTHARHRLKTVQQALDNQHAVSDAVVQGYHGIRDWAENAGLFSKDFGPLDPERLLRLVLKLKDSESLEQAFFTTYSDVARLAEADLGNGRLCHVLNNESIAIAAARTVADWSLYSADVAQYASLFRKDFKTYIQLRCRCWSENIQAPILPHLIKVTKSLQQALIIEGIDNPRVWPMPLEDDQISTHLADERTLILLLGIDEGAGLAKWLETYTCEHWNELERDTDLTEITIESQRAVQDYRLVDLSAAPTRHDKRIASCSEVSTATAAEPANSKLRTAGQTLSRLRWDPAHRAQHYEVGYLDRFDGLKWMLLEDWGRAVEEEDFIPEHRIQQYRRVDDGQIVWDRSRKIDLTSLS</sequence>
<dbReference type="Proteomes" id="UP000503462">
    <property type="component" value="Chromosome 3"/>
</dbReference>
<reference evidence="2 3" key="1">
    <citation type="journal article" date="2016" name="Sci. Rep.">
        <title>Peltaster fructicola genome reveals evolution from an invasive phytopathogen to an ectophytic parasite.</title>
        <authorList>
            <person name="Xu C."/>
            <person name="Chen H."/>
            <person name="Gleason M.L."/>
            <person name="Xu J.R."/>
            <person name="Liu H."/>
            <person name="Zhang R."/>
            <person name="Sun G."/>
        </authorList>
    </citation>
    <scope>NUCLEOTIDE SEQUENCE [LARGE SCALE GENOMIC DNA]</scope>
    <source>
        <strain evidence="2 3">LNHT1506</strain>
    </source>
</reference>
<organism evidence="2 3">
    <name type="scientific">Peltaster fructicola</name>
    <dbReference type="NCBI Taxonomy" id="286661"/>
    <lineage>
        <taxon>Eukaryota</taxon>
        <taxon>Fungi</taxon>
        <taxon>Dikarya</taxon>
        <taxon>Ascomycota</taxon>
        <taxon>Pezizomycotina</taxon>
        <taxon>Dothideomycetes</taxon>
        <taxon>Dothideomycetes incertae sedis</taxon>
        <taxon>Peltaster</taxon>
    </lineage>
</organism>
<evidence type="ECO:0000313" key="3">
    <source>
        <dbReference type="Proteomes" id="UP000503462"/>
    </source>
</evidence>
<dbReference type="EMBL" id="CP051141">
    <property type="protein sequence ID" value="QIW99490.1"/>
    <property type="molecule type" value="Genomic_DNA"/>
</dbReference>
<dbReference type="InterPro" id="IPR040459">
    <property type="entry name" value="MJ1316"/>
</dbReference>
<proteinExistence type="predicted"/>
<feature type="domain" description="MJ1316 RNA cyclic group end recognition" evidence="1">
    <location>
        <begin position="418"/>
        <end position="488"/>
    </location>
</feature>
<keyword evidence="3" id="KW-1185">Reference proteome</keyword>
<dbReference type="OrthoDB" id="10263155at2759"/>
<evidence type="ECO:0000259" key="1">
    <source>
        <dbReference type="Pfam" id="PF04457"/>
    </source>
</evidence>
<dbReference type="Pfam" id="PF04457">
    <property type="entry name" value="MJ1316"/>
    <property type="match status" value="1"/>
</dbReference>
<protein>
    <recommendedName>
        <fullName evidence="1">MJ1316 RNA cyclic group end recognition domain-containing protein</fullName>
    </recommendedName>
</protein>
<name>A0A6H0XXU9_9PEZI</name>